<feature type="compositionally biased region" description="Basic and acidic residues" evidence="3">
    <location>
        <begin position="110"/>
        <end position="121"/>
    </location>
</feature>
<dbReference type="RefSeq" id="WP_004716547.1">
    <property type="nucleotide sequence ID" value="NZ_CP110465.1"/>
</dbReference>
<dbReference type="InterPro" id="IPR001034">
    <property type="entry name" value="DeoR_HTH"/>
</dbReference>
<reference evidence="5" key="1">
    <citation type="submission" date="2019-07" db="EMBL/GenBank/DDBJ databases">
        <title>Biological characteristics of mucoid Acinetobacter baumannii from a general hospital in China.</title>
        <authorList>
            <person name="Hua X."/>
            <person name="Yu Y."/>
        </authorList>
    </citation>
    <scope>NUCLEOTIDE SEQUENCE [LARGE SCALE GENOMIC DNA]</scope>
    <source>
        <strain evidence="5">N41</strain>
    </source>
</reference>
<evidence type="ECO:0000256" key="1">
    <source>
        <dbReference type="ARBA" id="ARBA00023015"/>
    </source>
</evidence>
<evidence type="ECO:0000256" key="2">
    <source>
        <dbReference type="ARBA" id="ARBA00023163"/>
    </source>
</evidence>
<evidence type="ECO:0000313" key="5">
    <source>
        <dbReference type="EMBL" id="MDR8261601.1"/>
    </source>
</evidence>
<sequence>MTHHHLRDPQVIQEITASFRVGTMTVGDLASHFGVSKSTIRKILAEAGLAINRAHKTKEEQAMLQHLALHGITKFDQLKDRLLTAATAKAFFMDQSIHTRVQWLHDSVQEDKSHENHDPLQHSKFTTGSITRN</sequence>
<keyword evidence="2" id="KW-0804">Transcription</keyword>
<feature type="domain" description="HTH deoR-type" evidence="4">
    <location>
        <begin position="21"/>
        <end position="55"/>
    </location>
</feature>
<evidence type="ECO:0000256" key="3">
    <source>
        <dbReference type="SAM" id="MobiDB-lite"/>
    </source>
</evidence>
<feature type="compositionally biased region" description="Polar residues" evidence="3">
    <location>
        <begin position="123"/>
        <end position="133"/>
    </location>
</feature>
<accession>A0ABD5DB53</accession>
<feature type="region of interest" description="Disordered" evidence="3">
    <location>
        <begin position="110"/>
        <end position="133"/>
    </location>
</feature>
<name>A0ABD5DB53_ACIBA</name>
<comment type="caution">
    <text evidence="5">The sequence shown here is derived from an EMBL/GenBank/DDBJ whole genome shotgun (WGS) entry which is preliminary data.</text>
</comment>
<dbReference type="Pfam" id="PF08220">
    <property type="entry name" value="HTH_DeoR"/>
    <property type="match status" value="1"/>
</dbReference>
<proteinExistence type="predicted"/>
<keyword evidence="1" id="KW-0805">Transcription regulation</keyword>
<dbReference type="EMBL" id="VMBB01000021">
    <property type="protein sequence ID" value="MDR8261601.1"/>
    <property type="molecule type" value="Genomic_DNA"/>
</dbReference>
<organism evidence="5">
    <name type="scientific">Acinetobacter baumannii</name>
    <dbReference type="NCBI Taxonomy" id="470"/>
    <lineage>
        <taxon>Bacteria</taxon>
        <taxon>Pseudomonadati</taxon>
        <taxon>Pseudomonadota</taxon>
        <taxon>Gammaproteobacteria</taxon>
        <taxon>Moraxellales</taxon>
        <taxon>Moraxellaceae</taxon>
        <taxon>Acinetobacter</taxon>
        <taxon>Acinetobacter calcoaceticus/baumannii complex</taxon>
    </lineage>
</organism>
<protein>
    <submittedName>
        <fullName evidence="5">DeoR family transcriptional regulator</fullName>
    </submittedName>
</protein>
<dbReference type="AlphaFoldDB" id="A0ABD5DB53"/>
<gene>
    <name evidence="5" type="ORF">FPK87_14180</name>
</gene>
<evidence type="ECO:0000259" key="4">
    <source>
        <dbReference type="Pfam" id="PF08220"/>
    </source>
</evidence>